<evidence type="ECO:0000313" key="2">
    <source>
        <dbReference type="Proteomes" id="UP000077164"/>
    </source>
</evidence>
<dbReference type="Proteomes" id="UP000077164">
    <property type="component" value="Unassembled WGS sequence"/>
</dbReference>
<gene>
    <name evidence="1" type="ORF">FBFR_15650</name>
</gene>
<dbReference type="OrthoDB" id="1371248at2"/>
<name>A0A167TZW8_9FLAO</name>
<sequence length="69" mass="8159">MSTTKYFPKTFELLKRIDIRGKKKKENLSKNELIHPRFEISKNDPLAQKSVPNSLLFLMYSQENEALFI</sequence>
<dbReference type="AlphaFoldDB" id="A0A167TZW8"/>
<dbReference type="EMBL" id="LVJE01000048">
    <property type="protein sequence ID" value="OAB25116.1"/>
    <property type="molecule type" value="Genomic_DNA"/>
</dbReference>
<protein>
    <submittedName>
        <fullName evidence="1">Uncharacterized protein</fullName>
    </submittedName>
</protein>
<accession>A0A167TZW8</accession>
<reference evidence="1 2" key="1">
    <citation type="submission" date="2016-03" db="EMBL/GenBank/DDBJ databases">
        <title>Draft genome sequence of Flavobacterium fryxellicola DSM 16209.</title>
        <authorList>
            <person name="Shin S.-K."/>
            <person name="Yi H."/>
        </authorList>
    </citation>
    <scope>NUCLEOTIDE SEQUENCE [LARGE SCALE GENOMIC DNA]</scope>
    <source>
        <strain evidence="1 2">DSM 16209</strain>
    </source>
</reference>
<evidence type="ECO:0000313" key="1">
    <source>
        <dbReference type="EMBL" id="OAB25116.1"/>
    </source>
</evidence>
<comment type="caution">
    <text evidence="1">The sequence shown here is derived from an EMBL/GenBank/DDBJ whole genome shotgun (WGS) entry which is preliminary data.</text>
</comment>
<proteinExistence type="predicted"/>
<organism evidence="1 2">
    <name type="scientific">Flavobacterium fryxellicola</name>
    <dbReference type="NCBI Taxonomy" id="249352"/>
    <lineage>
        <taxon>Bacteria</taxon>
        <taxon>Pseudomonadati</taxon>
        <taxon>Bacteroidota</taxon>
        <taxon>Flavobacteriia</taxon>
        <taxon>Flavobacteriales</taxon>
        <taxon>Flavobacteriaceae</taxon>
        <taxon>Flavobacterium</taxon>
    </lineage>
</organism>
<keyword evidence="2" id="KW-1185">Reference proteome</keyword>